<keyword evidence="3" id="KW-1185">Reference proteome</keyword>
<sequence>MAYDLSGMLVIGISSRALFDLEHENAIYDTEGVTAYSDYQRQHENDPLEPGTAFPLVKALLRLNTLIPDRRLVEVVVISRNSPDTGLRAFNAIEAHKLDISRAAFTGGEPIVHYLEAFKIDLFLSRDKSDVQAAIDGGVAAAQLYTAPTNYVAPENQIRIAFDGDAVLFSRESEQIYAEKGLEAFVRHEQRHRNKAMKEGPLAKLLFALAEIQKQFTPETCPVRIAIVTARNSPAHKRVIHTLRTWNVTVDEAFFLGGLPKADVLHAFGAHMFFDDQEGHVELASAVVPSGRVPYEGGALGVRNVRKSPKASPAAVADSDASLETSKH</sequence>
<proteinExistence type="predicted"/>
<evidence type="ECO:0000313" key="2">
    <source>
        <dbReference type="EMBL" id="AKZ61799.1"/>
    </source>
</evidence>
<dbReference type="PANTHER" id="PTHR31367:SF5">
    <property type="entry name" value="CYTOSOLIC 5'-NUCLEOTIDASE 1A"/>
    <property type="match status" value="1"/>
</dbReference>
<dbReference type="RefSeq" id="WP_053195299.1">
    <property type="nucleotide sequence ID" value="NZ_CP011409.1"/>
</dbReference>
<organism evidence="2 3">
    <name type="scientific">Herbaspirillum hiltneri N3</name>
    <dbReference type="NCBI Taxonomy" id="1262470"/>
    <lineage>
        <taxon>Bacteria</taxon>
        <taxon>Pseudomonadati</taxon>
        <taxon>Pseudomonadota</taxon>
        <taxon>Betaproteobacteria</taxon>
        <taxon>Burkholderiales</taxon>
        <taxon>Oxalobacteraceae</taxon>
        <taxon>Herbaspirillum</taxon>
    </lineage>
</organism>
<dbReference type="InterPro" id="IPR010394">
    <property type="entry name" value="5-nucleotidase"/>
</dbReference>
<gene>
    <name evidence="2" type="ORF">F506_03170</name>
</gene>
<reference evidence="3" key="1">
    <citation type="journal article" date="2015" name="Genome Announc.">
        <title>Complete Genome Sequence of Herbaspirillum hiltneri N3 (DSM 17495), Isolated from Surface-Sterilized Wheat Roots.</title>
        <authorList>
            <person name="Guizelini D."/>
            <person name="Saizaki P.M."/>
            <person name="Coimbra N.A."/>
            <person name="Weiss V.A."/>
            <person name="Faoro H."/>
            <person name="Sfeir M.Z."/>
            <person name="Baura V.A."/>
            <person name="Monteiro R.A."/>
            <person name="Chubatsu L.S."/>
            <person name="Souza E.M."/>
            <person name="Cruz L.M."/>
            <person name="Pedrosa F.O."/>
            <person name="Raittz R.T."/>
            <person name="Marchaukoski J.N."/>
            <person name="Steffens M.B."/>
        </authorList>
    </citation>
    <scope>NUCLEOTIDE SEQUENCE [LARGE SCALE GENOMIC DNA]</scope>
    <source>
        <strain evidence="3">N3</strain>
    </source>
</reference>
<accession>A0ABN4HVR2</accession>
<feature type="compositionally biased region" description="Low complexity" evidence="1">
    <location>
        <begin position="310"/>
        <end position="322"/>
    </location>
</feature>
<evidence type="ECO:0000256" key="1">
    <source>
        <dbReference type="SAM" id="MobiDB-lite"/>
    </source>
</evidence>
<protein>
    <submittedName>
        <fullName evidence="2">5'-nucleotidase</fullName>
    </submittedName>
</protein>
<dbReference type="EMBL" id="CP011409">
    <property type="protein sequence ID" value="AKZ61799.1"/>
    <property type="molecule type" value="Genomic_DNA"/>
</dbReference>
<dbReference type="Pfam" id="PF06189">
    <property type="entry name" value="5-nucleotidase"/>
    <property type="match status" value="1"/>
</dbReference>
<dbReference type="Proteomes" id="UP000063429">
    <property type="component" value="Chromosome"/>
</dbReference>
<dbReference type="PANTHER" id="PTHR31367">
    <property type="entry name" value="CYTOSOLIC 5'-NUCLEOTIDASE 1 FAMILY MEMBER"/>
    <property type="match status" value="1"/>
</dbReference>
<evidence type="ECO:0000313" key="3">
    <source>
        <dbReference type="Proteomes" id="UP000063429"/>
    </source>
</evidence>
<name>A0ABN4HVR2_9BURK</name>
<feature type="region of interest" description="Disordered" evidence="1">
    <location>
        <begin position="306"/>
        <end position="328"/>
    </location>
</feature>